<dbReference type="InterPro" id="IPR002347">
    <property type="entry name" value="SDR_fam"/>
</dbReference>
<gene>
    <name evidence="3" type="ORF">GCM10010917_12220</name>
</gene>
<dbReference type="PRINTS" id="PR00080">
    <property type="entry name" value="SDRFAMILY"/>
</dbReference>
<dbReference type="NCBIfam" id="NF005559">
    <property type="entry name" value="PRK07231.1"/>
    <property type="match status" value="1"/>
</dbReference>
<dbReference type="InterPro" id="IPR020904">
    <property type="entry name" value="Sc_DH/Rdtase_CS"/>
</dbReference>
<dbReference type="EMBL" id="BMHF01000003">
    <property type="protein sequence ID" value="GGA28870.1"/>
    <property type="molecule type" value="Genomic_DNA"/>
</dbReference>
<dbReference type="PRINTS" id="PR00081">
    <property type="entry name" value="GDHRDH"/>
</dbReference>
<reference evidence="4" key="1">
    <citation type="journal article" date="2019" name="Int. J. Syst. Evol. Microbiol.">
        <title>The Global Catalogue of Microorganisms (GCM) 10K type strain sequencing project: providing services to taxonomists for standard genome sequencing and annotation.</title>
        <authorList>
            <consortium name="The Broad Institute Genomics Platform"/>
            <consortium name="The Broad Institute Genome Sequencing Center for Infectious Disease"/>
            <person name="Wu L."/>
            <person name="Ma J."/>
        </authorList>
    </citation>
    <scope>NUCLEOTIDE SEQUENCE [LARGE SCALE GENOMIC DNA]</scope>
    <source>
        <strain evidence="4">CGMCC 1.15044</strain>
    </source>
</reference>
<comment type="caution">
    <text evidence="3">The sequence shown here is derived from an EMBL/GenBank/DDBJ whole genome shotgun (WGS) entry which is preliminary data.</text>
</comment>
<name>A0ABQ1FTY0_9BACL</name>
<organism evidence="3 4">
    <name type="scientific">Paenibacillus physcomitrellae</name>
    <dbReference type="NCBI Taxonomy" id="1619311"/>
    <lineage>
        <taxon>Bacteria</taxon>
        <taxon>Bacillati</taxon>
        <taxon>Bacillota</taxon>
        <taxon>Bacilli</taxon>
        <taxon>Bacillales</taxon>
        <taxon>Paenibacillaceae</taxon>
        <taxon>Paenibacillus</taxon>
    </lineage>
</organism>
<accession>A0ABQ1FTY0</accession>
<evidence type="ECO:0000313" key="4">
    <source>
        <dbReference type="Proteomes" id="UP000609323"/>
    </source>
</evidence>
<protein>
    <submittedName>
        <fullName evidence="3">Short-chain dehydrogenase</fullName>
    </submittedName>
</protein>
<keyword evidence="4" id="KW-1185">Reference proteome</keyword>
<dbReference type="Pfam" id="PF13561">
    <property type="entry name" value="adh_short_C2"/>
    <property type="match status" value="1"/>
</dbReference>
<dbReference type="PANTHER" id="PTHR24321">
    <property type="entry name" value="DEHYDROGENASES, SHORT CHAIN"/>
    <property type="match status" value="1"/>
</dbReference>
<comment type="similarity">
    <text evidence="1">Belongs to the short-chain dehydrogenases/reductases (SDR) family.</text>
</comment>
<evidence type="ECO:0000256" key="2">
    <source>
        <dbReference type="ARBA" id="ARBA00023002"/>
    </source>
</evidence>
<dbReference type="PROSITE" id="PS00061">
    <property type="entry name" value="ADH_SHORT"/>
    <property type="match status" value="1"/>
</dbReference>
<dbReference type="PANTHER" id="PTHR24321:SF8">
    <property type="entry name" value="ESTRADIOL 17-BETA-DEHYDROGENASE 8-RELATED"/>
    <property type="match status" value="1"/>
</dbReference>
<keyword evidence="2" id="KW-0560">Oxidoreductase</keyword>
<dbReference type="Gene3D" id="3.40.50.720">
    <property type="entry name" value="NAD(P)-binding Rossmann-like Domain"/>
    <property type="match status" value="1"/>
</dbReference>
<dbReference type="InterPro" id="IPR036291">
    <property type="entry name" value="NAD(P)-bd_dom_sf"/>
</dbReference>
<proteinExistence type="inferred from homology"/>
<sequence>MQLQGKVAILTGAGSGIGETAAKLFADQGAHVVIVDWNETQAVRVADEINRKQPPNGRALAVKTDVSSEQQVKRLVQQTITAFGSIDILVNNAAVVLPKELEDISEDEWNRTVDVNLKSVFLMIKHCIPELRKHRGTIVNLASLNGLMGQRQNPVYSATKGAVIAMTKALALDYAQDGVRVNCLCPAGVSTPLLEEWISRQPDPAETVQALKDMHPLGRSATPEEVAKAVLYLASDASAFITGVALPVDGGASLGY</sequence>
<dbReference type="Proteomes" id="UP000609323">
    <property type="component" value="Unassembled WGS sequence"/>
</dbReference>
<evidence type="ECO:0000256" key="1">
    <source>
        <dbReference type="ARBA" id="ARBA00006484"/>
    </source>
</evidence>
<evidence type="ECO:0000313" key="3">
    <source>
        <dbReference type="EMBL" id="GGA28870.1"/>
    </source>
</evidence>
<dbReference type="RefSeq" id="WP_094092984.1">
    <property type="nucleotide sequence ID" value="NZ_BMHF01000003.1"/>
</dbReference>
<dbReference type="SUPFAM" id="SSF51735">
    <property type="entry name" value="NAD(P)-binding Rossmann-fold domains"/>
    <property type="match status" value="1"/>
</dbReference>